<gene>
    <name evidence="1" type="ORF">B5807_05409</name>
</gene>
<dbReference type="Proteomes" id="UP000193240">
    <property type="component" value="Unassembled WGS sequence"/>
</dbReference>
<keyword evidence="2" id="KW-1185">Reference proteome</keyword>
<dbReference type="EMBL" id="KZ107844">
    <property type="protein sequence ID" value="OSS49033.1"/>
    <property type="molecule type" value="Genomic_DNA"/>
</dbReference>
<protein>
    <submittedName>
        <fullName evidence="1">Uncharacterized protein</fullName>
    </submittedName>
</protein>
<reference evidence="1 2" key="1">
    <citation type="journal article" date="2017" name="Genome Announc.">
        <title>Genome sequence of the saprophytic ascomycete Epicoccum nigrum ICMP 19927 strain isolated from New Zealand.</title>
        <authorList>
            <person name="Fokin M."/>
            <person name="Fleetwood D."/>
            <person name="Weir B.S."/>
            <person name="Villas-Boas S.G."/>
        </authorList>
    </citation>
    <scope>NUCLEOTIDE SEQUENCE [LARGE SCALE GENOMIC DNA]</scope>
    <source>
        <strain evidence="1 2">ICMP 19927</strain>
    </source>
</reference>
<organism evidence="1 2">
    <name type="scientific">Epicoccum nigrum</name>
    <name type="common">Soil fungus</name>
    <name type="synonym">Epicoccum purpurascens</name>
    <dbReference type="NCBI Taxonomy" id="105696"/>
    <lineage>
        <taxon>Eukaryota</taxon>
        <taxon>Fungi</taxon>
        <taxon>Dikarya</taxon>
        <taxon>Ascomycota</taxon>
        <taxon>Pezizomycotina</taxon>
        <taxon>Dothideomycetes</taxon>
        <taxon>Pleosporomycetidae</taxon>
        <taxon>Pleosporales</taxon>
        <taxon>Pleosporineae</taxon>
        <taxon>Didymellaceae</taxon>
        <taxon>Epicoccum</taxon>
    </lineage>
</organism>
<dbReference type="AlphaFoldDB" id="A0A1Y2LZ46"/>
<dbReference type="InParanoid" id="A0A1Y2LZ46"/>
<evidence type="ECO:0000313" key="1">
    <source>
        <dbReference type="EMBL" id="OSS49033.1"/>
    </source>
</evidence>
<accession>A0A1Y2LZ46</accession>
<evidence type="ECO:0000313" key="2">
    <source>
        <dbReference type="Proteomes" id="UP000193240"/>
    </source>
</evidence>
<sequence length="130" mass="14823">MYQDLQEIRGGVPKTVLTIGQKQAQALYVSVTRRFAQKCCKSYLDSCQPRLGRQKEPDLAGKRKFFINCASYHPNTNQSHFFQWVKKEVDVGYLADLFYNGLPSPENGGIEPERCNVIEPMTGNLRTYGK</sequence>
<name>A0A1Y2LZ46_EPING</name>
<proteinExistence type="predicted"/>